<keyword evidence="2 4" id="KW-0378">Hydrolase</keyword>
<dbReference type="InterPro" id="IPR017853">
    <property type="entry name" value="GH"/>
</dbReference>
<dbReference type="SUPFAM" id="SSF52279">
    <property type="entry name" value="Beta-D-glucan exohydrolase, C-terminal domain"/>
    <property type="match status" value="1"/>
</dbReference>
<dbReference type="InterPro" id="IPR002772">
    <property type="entry name" value="Glyco_hydro_3_C"/>
</dbReference>
<dbReference type="InterPro" id="IPR026891">
    <property type="entry name" value="Fn3-like"/>
</dbReference>
<dbReference type="PANTHER" id="PTHR42715:SF10">
    <property type="entry name" value="BETA-GLUCOSIDASE"/>
    <property type="match status" value="1"/>
</dbReference>
<dbReference type="Gene3D" id="3.20.20.300">
    <property type="entry name" value="Glycoside hydrolase, family 3, N-terminal domain"/>
    <property type="match status" value="1"/>
</dbReference>
<comment type="similarity">
    <text evidence="1 4">Belongs to the glycosyl hydrolase 3 family.</text>
</comment>
<evidence type="ECO:0000256" key="4">
    <source>
        <dbReference type="RuleBase" id="RU361161"/>
    </source>
</evidence>
<dbReference type="GO" id="GO:0004553">
    <property type="term" value="F:hydrolase activity, hydrolyzing O-glycosyl compounds"/>
    <property type="evidence" value="ECO:0007669"/>
    <property type="project" value="InterPro"/>
</dbReference>
<keyword evidence="3" id="KW-0119">Carbohydrate metabolism</keyword>
<dbReference type="InterPro" id="IPR036962">
    <property type="entry name" value="Glyco_hydro_3_N_sf"/>
</dbReference>
<keyword evidence="7" id="KW-1185">Reference proteome</keyword>
<dbReference type="Pfam" id="PF00933">
    <property type="entry name" value="Glyco_hydro_3"/>
    <property type="match status" value="1"/>
</dbReference>
<dbReference type="Gene3D" id="3.40.50.1700">
    <property type="entry name" value="Glycoside hydrolase family 3 C-terminal domain"/>
    <property type="match status" value="1"/>
</dbReference>
<proteinExistence type="inferred from homology"/>
<dbReference type="PRINTS" id="PR00133">
    <property type="entry name" value="GLHYDRLASE3"/>
</dbReference>
<sequence>MFELNEKNYAKAARQAVAEGCVLLKNEGGVLPLVKGTKTAVFGIGAFYYYKGGLGSGGLVNTKYVVSILDALRKSEDISVDECICEEYEKWIKENPFDEGNGWGSVPWSQKEMPLSEEFICEAEKRNDVAIVIIGRTAGEDQDNRADEGSYYLTQTERELIKNVTETFEKSVVLLNVGNIIDMKWVDEYKPSAVMYVWQGGQEGGNGVLDVLDGTVSPSGKLTDTIAYNIEDYPSASYFGDADKNYYVEDIYVGYKYFQTVAADKVMYPFGFGMSYTDFEISGSVKNVDENSVVVDTAVKNTGDCEGKEVVQVYIEAPQGKLGKPVRTFAGYAKTKELAANESENISISCPKSYFASYDDAGITGHKSAFVLEAGEYKVYVGNSVAKAQCIGSFSQEFQVIEQLEEALAPIEEFERMHPVSENIEEQTVENSNENIEIQSAEKNQKNSCEYSMGFEKVPLRTISLSDRIESEMPEEILFTGDEGYSLKDVANGKIDIDTFIGQLSDEDLMCLMRGEGMCSMKVTPGTAAAFGGLTPSLERFGIPALCCADGPSGIRMDCGTKAFLLPIGTLLGATFNDELIGELFEYFGAEMKYNRIDTILGPGMNIHRHPLNGRNYEYISEDTILTGKICAAELKGLHRAGVEGTIKHFCANNQEFRRADAMGVISERALREIYLKCFEIAIKETGCSSVMTTYGPFNGLWTSGNYDLCTTVLRKEWGFDGIVMTDWWAVANWEGEKQDRKNRAAMVQAQNDIFMVCPDTENENAIDNIKAQYTIGNITRGQLQRNARNVLKFALRSLAMQIKLGKIDLAEYAPEWDTSFRPDGELEIIIAKGSHIEVSAELAEKVLYDDGIYFNIADTMAGDYSAVINITSQHNEYTQIPISVFIDNDYRGTITFQGTNGKEDENEISIGKLGEGEYYVRVAYRPHGITMNKIVIKKND</sequence>
<dbReference type="InterPro" id="IPR050288">
    <property type="entry name" value="Cellulose_deg_GH3"/>
</dbReference>
<dbReference type="RefSeq" id="WP_055944920.1">
    <property type="nucleotide sequence ID" value="NZ_JAQDDZ010000002.1"/>
</dbReference>
<dbReference type="InterPro" id="IPR001764">
    <property type="entry name" value="Glyco_hydro_3_N"/>
</dbReference>
<dbReference type="AlphaFoldDB" id="A0AAW3JSQ7"/>
<dbReference type="SUPFAM" id="SSF51445">
    <property type="entry name" value="(Trans)glycosidases"/>
    <property type="match status" value="1"/>
</dbReference>
<evidence type="ECO:0000256" key="2">
    <source>
        <dbReference type="ARBA" id="ARBA00022801"/>
    </source>
</evidence>
<name>A0AAW3JSQ7_9FIRM</name>
<reference evidence="6 7" key="1">
    <citation type="submission" date="2015-10" db="EMBL/GenBank/DDBJ databases">
        <title>Butyribacter intestini gen. nov., sp. nov., a butyric acid-producing bacterium of the family Lachnospiraceae isolated from the human faeces.</title>
        <authorList>
            <person name="Zou Y."/>
            <person name="Xue W."/>
            <person name="Luo G."/>
            <person name="Lv M."/>
        </authorList>
    </citation>
    <scope>NUCLEOTIDE SEQUENCE [LARGE SCALE GENOMIC DNA]</scope>
    <source>
        <strain evidence="6 7">TF01-11</strain>
    </source>
</reference>
<evidence type="ECO:0000256" key="3">
    <source>
        <dbReference type="ARBA" id="ARBA00023277"/>
    </source>
</evidence>
<feature type="domain" description="Fibronectin type III-like" evidence="5">
    <location>
        <begin position="309"/>
        <end position="385"/>
    </location>
</feature>
<dbReference type="Pfam" id="PF01915">
    <property type="entry name" value="Glyco_hydro_3_C"/>
    <property type="match status" value="1"/>
</dbReference>
<dbReference type="PANTHER" id="PTHR42715">
    <property type="entry name" value="BETA-GLUCOSIDASE"/>
    <property type="match status" value="1"/>
</dbReference>
<dbReference type="EMBL" id="LLKB01000005">
    <property type="protein sequence ID" value="KQC85224.1"/>
    <property type="molecule type" value="Genomic_DNA"/>
</dbReference>
<dbReference type="InterPro" id="IPR013783">
    <property type="entry name" value="Ig-like_fold"/>
</dbReference>
<evidence type="ECO:0000259" key="5">
    <source>
        <dbReference type="SMART" id="SM01217"/>
    </source>
</evidence>
<dbReference type="GO" id="GO:0005975">
    <property type="term" value="P:carbohydrate metabolic process"/>
    <property type="evidence" value="ECO:0007669"/>
    <property type="project" value="InterPro"/>
</dbReference>
<evidence type="ECO:0000313" key="6">
    <source>
        <dbReference type="EMBL" id="KQC85224.1"/>
    </source>
</evidence>
<evidence type="ECO:0000256" key="1">
    <source>
        <dbReference type="ARBA" id="ARBA00005336"/>
    </source>
</evidence>
<organism evidence="6 7">
    <name type="scientific">Butyribacter intestini</name>
    <dbReference type="NCBI Taxonomy" id="1703332"/>
    <lineage>
        <taxon>Bacteria</taxon>
        <taxon>Bacillati</taxon>
        <taxon>Bacillota</taxon>
        <taxon>Clostridia</taxon>
        <taxon>Lachnospirales</taxon>
        <taxon>Lachnospiraceae</taxon>
        <taxon>Butyribacter</taxon>
    </lineage>
</organism>
<accession>A0AAW3JSQ7</accession>
<gene>
    <name evidence="6" type="ORF">APZ18_11040</name>
</gene>
<dbReference type="Gene3D" id="2.60.40.10">
    <property type="entry name" value="Immunoglobulins"/>
    <property type="match status" value="1"/>
</dbReference>
<comment type="caution">
    <text evidence="6">The sequence shown here is derived from an EMBL/GenBank/DDBJ whole genome shotgun (WGS) entry which is preliminary data.</text>
</comment>
<dbReference type="Pfam" id="PF14310">
    <property type="entry name" value="Fn3-like"/>
    <property type="match status" value="1"/>
</dbReference>
<dbReference type="SMART" id="SM01217">
    <property type="entry name" value="Fn3_like"/>
    <property type="match status" value="1"/>
</dbReference>
<dbReference type="InterPro" id="IPR036881">
    <property type="entry name" value="Glyco_hydro_3_C_sf"/>
</dbReference>
<dbReference type="Proteomes" id="UP000050833">
    <property type="component" value="Unassembled WGS sequence"/>
</dbReference>
<dbReference type="InterPro" id="IPR019800">
    <property type="entry name" value="Glyco_hydro_3_AS"/>
</dbReference>
<evidence type="ECO:0000313" key="7">
    <source>
        <dbReference type="Proteomes" id="UP000050833"/>
    </source>
</evidence>
<keyword evidence="4" id="KW-0326">Glycosidase</keyword>
<protein>
    <submittedName>
        <fullName evidence="6">Beta-glucosidase</fullName>
    </submittedName>
</protein>
<dbReference type="PROSITE" id="PS00775">
    <property type="entry name" value="GLYCOSYL_HYDROL_F3"/>
    <property type="match status" value="1"/>
</dbReference>